<comment type="subcellular location">
    <subcellularLocation>
        <location evidence="1">Cytoplasm</location>
    </subcellularLocation>
</comment>
<name>A0A6N4TKL0_9FIRM</name>
<dbReference type="GO" id="GO:0016301">
    <property type="term" value="F:kinase activity"/>
    <property type="evidence" value="ECO:0007669"/>
    <property type="project" value="UniProtKB-KW"/>
</dbReference>
<dbReference type="NCBIfam" id="TIGR00830">
    <property type="entry name" value="PTBA"/>
    <property type="match status" value="1"/>
</dbReference>
<evidence type="ECO:0000256" key="4">
    <source>
        <dbReference type="ARBA" id="ARBA00022679"/>
    </source>
</evidence>
<dbReference type="PANTHER" id="PTHR45008:SF1">
    <property type="entry name" value="PTS SYSTEM GLUCOSE-SPECIFIC EIIA COMPONENT"/>
    <property type="match status" value="1"/>
</dbReference>
<dbReference type="AlphaFoldDB" id="A0A6N4TKL0"/>
<protein>
    <submittedName>
        <fullName evidence="8">PTS glucose transporter subunit IIA</fullName>
    </submittedName>
</protein>
<dbReference type="Proteomes" id="UP000464754">
    <property type="component" value="Chromosome"/>
</dbReference>
<dbReference type="InterPro" id="IPR011055">
    <property type="entry name" value="Dup_hybrid_motif"/>
</dbReference>
<dbReference type="RefSeq" id="WP_163052149.1">
    <property type="nucleotide sequence ID" value="NZ_AP019695.1"/>
</dbReference>
<dbReference type="InterPro" id="IPR050890">
    <property type="entry name" value="PTS_EIIA_component"/>
</dbReference>
<proteinExistence type="predicted"/>
<dbReference type="PANTHER" id="PTHR45008">
    <property type="entry name" value="PTS SYSTEM GLUCOSE-SPECIFIC EIIA COMPONENT"/>
    <property type="match status" value="1"/>
</dbReference>
<keyword evidence="6" id="KW-0418">Kinase</keyword>
<evidence type="ECO:0000256" key="3">
    <source>
        <dbReference type="ARBA" id="ARBA00022597"/>
    </source>
</evidence>
<dbReference type="KEGG" id="aarg:Aargi30884_19370"/>
<reference evidence="9" key="1">
    <citation type="submission" date="2019-05" db="EMBL/GenBank/DDBJ databases">
        <title>Complete genome sequencing of Absiella argi strain JCM 30884.</title>
        <authorList>
            <person name="Sakamoto M."/>
            <person name="Murakami T."/>
            <person name="Mori H."/>
        </authorList>
    </citation>
    <scope>NUCLEOTIDE SEQUENCE [LARGE SCALE GENOMIC DNA]</scope>
    <source>
        <strain evidence="9">JCM 30884</strain>
    </source>
</reference>
<feature type="domain" description="PTS EIIA type-1" evidence="7">
    <location>
        <begin position="30"/>
        <end position="134"/>
    </location>
</feature>
<evidence type="ECO:0000256" key="1">
    <source>
        <dbReference type="ARBA" id="ARBA00004496"/>
    </source>
</evidence>
<keyword evidence="9" id="KW-1185">Reference proteome</keyword>
<evidence type="ECO:0000313" key="9">
    <source>
        <dbReference type="Proteomes" id="UP000464754"/>
    </source>
</evidence>
<evidence type="ECO:0000259" key="7">
    <source>
        <dbReference type="PROSITE" id="PS51093"/>
    </source>
</evidence>
<dbReference type="InterPro" id="IPR001127">
    <property type="entry name" value="PTS_EIIA_1_perm"/>
</dbReference>
<keyword evidence="3 8" id="KW-0762">Sugar transport</keyword>
<dbReference type="EMBL" id="AP019695">
    <property type="protein sequence ID" value="BBK23034.1"/>
    <property type="molecule type" value="Genomic_DNA"/>
</dbReference>
<dbReference type="PROSITE" id="PS51093">
    <property type="entry name" value="PTS_EIIA_TYPE_1"/>
    <property type="match status" value="1"/>
</dbReference>
<keyword evidence="5" id="KW-0598">Phosphotransferase system</keyword>
<dbReference type="GO" id="GO:0005737">
    <property type="term" value="C:cytoplasm"/>
    <property type="evidence" value="ECO:0007669"/>
    <property type="project" value="UniProtKB-SubCell"/>
</dbReference>
<dbReference type="FunFam" id="2.70.70.10:FF:000001">
    <property type="entry name" value="PTS system glucose-specific IIA component"/>
    <property type="match status" value="1"/>
</dbReference>
<evidence type="ECO:0000256" key="6">
    <source>
        <dbReference type="ARBA" id="ARBA00022777"/>
    </source>
</evidence>
<sequence length="160" mass="17664">MFQFFGKKNKEMILYAPVTGKKIALEDVPDKVFASKMMGDGVAFQFDGNTIYAPCDGKIVMIANTLHAFGMELANGTELLLHIGLDTVNLNGKGFKKLVEQGDKVKKGTPIIEIDRSVMEEHHIDLTMPMIITNTNGNQFQICTGIENVIMGETKVIVLE</sequence>
<dbReference type="Gene3D" id="2.70.70.10">
    <property type="entry name" value="Glucose Permease (Domain IIA)"/>
    <property type="match status" value="1"/>
</dbReference>
<accession>A0A6N4TKL0</accession>
<dbReference type="PROSITE" id="PS00371">
    <property type="entry name" value="PTS_EIIA_TYPE_1_HIS"/>
    <property type="match status" value="1"/>
</dbReference>
<evidence type="ECO:0000313" key="8">
    <source>
        <dbReference type="EMBL" id="BBK23034.1"/>
    </source>
</evidence>
<dbReference type="SUPFAM" id="SSF51261">
    <property type="entry name" value="Duplicated hybrid motif"/>
    <property type="match status" value="1"/>
</dbReference>
<keyword evidence="2" id="KW-0813">Transport</keyword>
<evidence type="ECO:0000256" key="2">
    <source>
        <dbReference type="ARBA" id="ARBA00022448"/>
    </source>
</evidence>
<dbReference type="GO" id="GO:0009401">
    <property type="term" value="P:phosphoenolpyruvate-dependent sugar phosphotransferase system"/>
    <property type="evidence" value="ECO:0007669"/>
    <property type="project" value="UniProtKB-KW"/>
</dbReference>
<dbReference type="Pfam" id="PF00358">
    <property type="entry name" value="PTS_EIIA_1"/>
    <property type="match status" value="1"/>
</dbReference>
<keyword evidence="4" id="KW-0808">Transferase</keyword>
<organism evidence="8 9">
    <name type="scientific">Amedibacterium intestinale</name>
    <dbReference type="NCBI Taxonomy" id="2583452"/>
    <lineage>
        <taxon>Bacteria</taxon>
        <taxon>Bacillati</taxon>
        <taxon>Bacillota</taxon>
        <taxon>Erysipelotrichia</taxon>
        <taxon>Erysipelotrichales</taxon>
        <taxon>Erysipelotrichaceae</taxon>
        <taxon>Amedibacterium</taxon>
    </lineage>
</organism>
<gene>
    <name evidence="8" type="ORF">Aargi30884_19370</name>
</gene>
<evidence type="ECO:0000256" key="5">
    <source>
        <dbReference type="ARBA" id="ARBA00022683"/>
    </source>
</evidence>